<comment type="caution">
    <text evidence="1">The sequence shown here is derived from an EMBL/GenBank/DDBJ whole genome shotgun (WGS) entry which is preliminary data.</text>
</comment>
<dbReference type="Proteomes" id="UP000790377">
    <property type="component" value="Unassembled WGS sequence"/>
</dbReference>
<protein>
    <submittedName>
        <fullName evidence="1">Amino acid transporter</fullName>
    </submittedName>
</protein>
<sequence length="710" mass="76870">MSSPSKPVNIGSPRLTPSSASLTPIGTPDLRALRAQYTGTPPVPNVPARYTPTNAFNSGESSSSAALITSTGSYSTPPRPSFGGISAKRPSTSGTPGTAGDATPTDMDSLTDEEKARVLRRHLVLKEERQAVEQDLRNSGSDGAPSVGSSTPVARPTMLREPTEAFPIPYDAPGADVTHDIYKWHTDQRRQAARPRAASFAGSVAQPNPAFDHIHEPGGFRRNYMLLRANEQGGEEPRNTNNFIEFLYIYGQFAGEDLEEEEDKADDEEAAEREVSAEEAAPPDETQPLLKQQASTRSRSRRRRMSVGPHGDATVTQAVLMLLKAFVGTGVLFLGKAFANGGLLFSVITIIVIALISLYSFLLLVKTKFVVSGSFGDMGGHLYGPWMRYAILFSITISQIGFVCAYTIFVAENLRAFVSAVTHCLKLIPVPYFILMQLVIFLPLALVRNLAKLSTAALVADAFILAGLLYIFGSEFAIIGKQGVADVKMFNPKDFPLFIGTAVFSFEGIGLVIPITDAMREPRKFPKVLTGVMIGLLVLFGGAGALSYLTFGSEISAVVLVNLNQDSKFTQSVQFLYSLAILLSIPLQFFPAVRILENGLFVRSGKADPRVKWLKNLFRFGLVMVCTVISWAGAADLDKFVSLIGSFACVPLCYVYPPMLHYRAVARTRTQKAADIALGVFGMAAMVYTTVQTIKLMAEPETNAPSQGTC</sequence>
<name>A0ACB8ALB7_9AGAM</name>
<evidence type="ECO:0000313" key="1">
    <source>
        <dbReference type="EMBL" id="KAH7913803.1"/>
    </source>
</evidence>
<organism evidence="1 2">
    <name type="scientific">Hygrophoropsis aurantiaca</name>
    <dbReference type="NCBI Taxonomy" id="72124"/>
    <lineage>
        <taxon>Eukaryota</taxon>
        <taxon>Fungi</taxon>
        <taxon>Dikarya</taxon>
        <taxon>Basidiomycota</taxon>
        <taxon>Agaricomycotina</taxon>
        <taxon>Agaricomycetes</taxon>
        <taxon>Agaricomycetidae</taxon>
        <taxon>Boletales</taxon>
        <taxon>Coniophorineae</taxon>
        <taxon>Hygrophoropsidaceae</taxon>
        <taxon>Hygrophoropsis</taxon>
    </lineage>
</organism>
<proteinExistence type="predicted"/>
<dbReference type="EMBL" id="MU267624">
    <property type="protein sequence ID" value="KAH7913803.1"/>
    <property type="molecule type" value="Genomic_DNA"/>
</dbReference>
<accession>A0ACB8ALB7</accession>
<gene>
    <name evidence="1" type="ORF">BJ138DRAFT_1124098</name>
</gene>
<keyword evidence="2" id="KW-1185">Reference proteome</keyword>
<reference evidence="1" key="1">
    <citation type="journal article" date="2021" name="New Phytol.">
        <title>Evolutionary innovations through gain and loss of genes in the ectomycorrhizal Boletales.</title>
        <authorList>
            <person name="Wu G."/>
            <person name="Miyauchi S."/>
            <person name="Morin E."/>
            <person name="Kuo A."/>
            <person name="Drula E."/>
            <person name="Varga T."/>
            <person name="Kohler A."/>
            <person name="Feng B."/>
            <person name="Cao Y."/>
            <person name="Lipzen A."/>
            <person name="Daum C."/>
            <person name="Hundley H."/>
            <person name="Pangilinan J."/>
            <person name="Johnson J."/>
            <person name="Barry K."/>
            <person name="LaButti K."/>
            <person name="Ng V."/>
            <person name="Ahrendt S."/>
            <person name="Min B."/>
            <person name="Choi I.G."/>
            <person name="Park H."/>
            <person name="Plett J.M."/>
            <person name="Magnuson J."/>
            <person name="Spatafora J.W."/>
            <person name="Nagy L.G."/>
            <person name="Henrissat B."/>
            <person name="Grigoriev I.V."/>
            <person name="Yang Z.L."/>
            <person name="Xu J."/>
            <person name="Martin F.M."/>
        </authorList>
    </citation>
    <scope>NUCLEOTIDE SEQUENCE</scope>
    <source>
        <strain evidence="1">ATCC 28755</strain>
    </source>
</reference>
<evidence type="ECO:0000313" key="2">
    <source>
        <dbReference type="Proteomes" id="UP000790377"/>
    </source>
</evidence>